<dbReference type="SUPFAM" id="SSF54373">
    <property type="entry name" value="FAD-linked reductases, C-terminal domain"/>
    <property type="match status" value="1"/>
</dbReference>
<dbReference type="SUPFAM" id="SSF51905">
    <property type="entry name" value="FAD/NAD(P)-binding domain"/>
    <property type="match status" value="1"/>
</dbReference>
<evidence type="ECO:0000313" key="5">
    <source>
        <dbReference type="Proteomes" id="UP000295371"/>
    </source>
</evidence>
<keyword evidence="5" id="KW-1185">Reference proteome</keyword>
<organism evidence="4 5">
    <name type="scientific">Naumannella halotolerans</name>
    <dbReference type="NCBI Taxonomy" id="993414"/>
    <lineage>
        <taxon>Bacteria</taxon>
        <taxon>Bacillati</taxon>
        <taxon>Actinomycetota</taxon>
        <taxon>Actinomycetes</taxon>
        <taxon>Propionibacteriales</taxon>
        <taxon>Propionibacteriaceae</taxon>
        <taxon>Naumannella</taxon>
    </lineage>
</organism>
<accession>A0A4R7J9U8</accession>
<dbReference type="GO" id="GO:0005737">
    <property type="term" value="C:cytoplasm"/>
    <property type="evidence" value="ECO:0007669"/>
    <property type="project" value="TreeGrafter"/>
</dbReference>
<proteinExistence type="predicted"/>
<dbReference type="GO" id="GO:0016491">
    <property type="term" value="F:oxidoreductase activity"/>
    <property type="evidence" value="ECO:0007669"/>
    <property type="project" value="UniProtKB-KW"/>
</dbReference>
<evidence type="ECO:0000256" key="1">
    <source>
        <dbReference type="ARBA" id="ARBA00023002"/>
    </source>
</evidence>
<keyword evidence="1" id="KW-0560">Oxidoreductase</keyword>
<dbReference type="PANTHER" id="PTHR13847">
    <property type="entry name" value="SARCOSINE DEHYDROGENASE-RELATED"/>
    <property type="match status" value="1"/>
</dbReference>
<keyword evidence="2" id="KW-0472">Membrane</keyword>
<feature type="transmembrane region" description="Helical" evidence="2">
    <location>
        <begin position="6"/>
        <end position="23"/>
    </location>
</feature>
<dbReference type="Proteomes" id="UP000295371">
    <property type="component" value="Unassembled WGS sequence"/>
</dbReference>
<reference evidence="4 5" key="1">
    <citation type="submission" date="2019-03" db="EMBL/GenBank/DDBJ databases">
        <title>Genomic Encyclopedia of Archaeal and Bacterial Type Strains, Phase II (KMG-II): from individual species to whole genera.</title>
        <authorList>
            <person name="Goeker M."/>
        </authorList>
    </citation>
    <scope>NUCLEOTIDE SEQUENCE [LARGE SCALE GENOMIC DNA]</scope>
    <source>
        <strain evidence="4 5">DSM 24323</strain>
    </source>
</reference>
<feature type="domain" description="FAD dependent oxidoreductase" evidence="3">
    <location>
        <begin position="5"/>
        <end position="358"/>
    </location>
</feature>
<dbReference type="RefSeq" id="WP_133753904.1">
    <property type="nucleotide sequence ID" value="NZ_SOAW01000001.1"/>
</dbReference>
<sequence length="385" mass="40162">MSTADVVIIGAGIVGAATAYFCARAGMSVRVLERGEVASGTSSHGEGNILVSDKEPGPELDLAHHSLGIWRGELAEHAHRWEFEPKGGLVVARGVGGYAGLTTLVEEQCAHGTRVELVEAEDLADHEPHLRPDLAGGAFYPDDCQVQPILATAALLRLARDAGAQLSTRTEVRELIVDRDRLLGVRTEAGPVHAGAVVNAAGPWAATVAALAGVSLPVAPRRGYVLVTEPLPPMIRHKVYAAEYVGDVGSGDGALQSSPVIEGTPAGTVLIGSSRERVGFDDRPSDQALAALARNATQLFPFLARVRAIRHYHGFRPYLPDHLPAIGADARLPGLWHAGGHEGAGIGLSVGTGKLLAQAITGAEPDLSLLPFDPARFDRASAGAA</sequence>
<keyword evidence="2" id="KW-1133">Transmembrane helix</keyword>
<dbReference type="Gene3D" id="3.30.9.10">
    <property type="entry name" value="D-Amino Acid Oxidase, subunit A, domain 2"/>
    <property type="match status" value="1"/>
</dbReference>
<keyword evidence="2" id="KW-0812">Transmembrane</keyword>
<dbReference type="InterPro" id="IPR006076">
    <property type="entry name" value="FAD-dep_OxRdtase"/>
</dbReference>
<dbReference type="EMBL" id="SOAW01000001">
    <property type="protein sequence ID" value="TDT33377.1"/>
    <property type="molecule type" value="Genomic_DNA"/>
</dbReference>
<dbReference type="InterPro" id="IPR036188">
    <property type="entry name" value="FAD/NAD-bd_sf"/>
</dbReference>
<protein>
    <submittedName>
        <fullName evidence="4">Sarcosine oxidase subunit beta</fullName>
    </submittedName>
</protein>
<name>A0A4R7J9U8_9ACTN</name>
<evidence type="ECO:0000313" key="4">
    <source>
        <dbReference type="EMBL" id="TDT33377.1"/>
    </source>
</evidence>
<dbReference type="Gene3D" id="3.50.50.60">
    <property type="entry name" value="FAD/NAD(P)-binding domain"/>
    <property type="match status" value="1"/>
</dbReference>
<dbReference type="Pfam" id="PF01266">
    <property type="entry name" value="DAO"/>
    <property type="match status" value="1"/>
</dbReference>
<gene>
    <name evidence="4" type="ORF">CLV29_0988</name>
</gene>
<comment type="caution">
    <text evidence="4">The sequence shown here is derived from an EMBL/GenBank/DDBJ whole genome shotgun (WGS) entry which is preliminary data.</text>
</comment>
<evidence type="ECO:0000256" key="2">
    <source>
        <dbReference type="SAM" id="Phobius"/>
    </source>
</evidence>
<evidence type="ECO:0000259" key="3">
    <source>
        <dbReference type="Pfam" id="PF01266"/>
    </source>
</evidence>
<dbReference type="PANTHER" id="PTHR13847:SF287">
    <property type="entry name" value="FAD-DEPENDENT OXIDOREDUCTASE DOMAIN-CONTAINING PROTEIN 1"/>
    <property type="match status" value="1"/>
</dbReference>
<dbReference type="OrthoDB" id="9806452at2"/>
<dbReference type="AlphaFoldDB" id="A0A4R7J9U8"/>